<dbReference type="InterPro" id="IPR013320">
    <property type="entry name" value="ConA-like_dom_sf"/>
</dbReference>
<name>A0ABQ4P7Z2_9GAMM</name>
<dbReference type="Proteomes" id="UP000761574">
    <property type="component" value="Unassembled WGS sequence"/>
</dbReference>
<organism evidence="2 3">
    <name type="scientific">Shewanella algidipiscicola</name>
    <dbReference type="NCBI Taxonomy" id="614070"/>
    <lineage>
        <taxon>Bacteria</taxon>
        <taxon>Pseudomonadati</taxon>
        <taxon>Pseudomonadota</taxon>
        <taxon>Gammaproteobacteria</taxon>
        <taxon>Alteromonadales</taxon>
        <taxon>Shewanellaceae</taxon>
        <taxon>Shewanella</taxon>
    </lineage>
</organism>
<proteinExistence type="predicted"/>
<dbReference type="InterPro" id="IPR046524">
    <property type="entry name" value="DUF6701"/>
</dbReference>
<dbReference type="CDD" id="cd06900">
    <property type="entry name" value="lectin_VcfQ"/>
    <property type="match status" value="1"/>
</dbReference>
<feature type="domain" description="DUF6701" evidence="1">
    <location>
        <begin position="944"/>
        <end position="1547"/>
    </location>
</feature>
<dbReference type="SUPFAM" id="SSF49899">
    <property type="entry name" value="Concanavalin A-like lectins/glucanases"/>
    <property type="match status" value="1"/>
</dbReference>
<protein>
    <recommendedName>
        <fullName evidence="1">DUF6701 domain-containing protein</fullName>
    </recommendedName>
</protein>
<accession>A0ABQ4P7Z2</accession>
<dbReference type="EMBL" id="BPFB01000006">
    <property type="protein sequence ID" value="GIU43660.1"/>
    <property type="molecule type" value="Genomic_DNA"/>
</dbReference>
<gene>
    <name evidence="2" type="ORF">TUM4630_07510</name>
</gene>
<dbReference type="Gene3D" id="2.60.120.200">
    <property type="match status" value="1"/>
</dbReference>
<sequence length="1548" mass="166631">MINKYLLAALGYIILVLVSFSSLAFDVIDESVVFPSVAQGHHGSNNNLCHQITGYQLSINGTGKINGTGGASLDYCSVNDGSGLSFQSCDDSVGDDRKCTIDGTDIRGLKMSGSNRFRYSNGVNGLGYCKNGDQLSLGFDGQSQFGSVSLYSQCTLTLSASQSEYRLANIAMGNGAKLIIPAGDYWIENLQLNQNAELILQGNARLFIGNSSQLNGAKVNEANGAALTIVAYDDFTLNSGTLLNGKLYSDDIVTVNGSSTINGAVTSRYLRMNGGTINAGIKAASSQLQFGKATSTNVVFDTPFESGVTPLIFVMPMIDGNAPQNDGPASVFVTQVTSSGFTWQQRQPVGSKQISQQMTEVHWIAVTAGEHQLSDGSYIEAGIVNVSTPSYGNSENYQQVSMSRPYDVVLNQIQSTQNNCWLTSTAKWNNSSISVGIDVSEVVNAGSGNGFGNKRCQPENIQLNKLNAERVAYLALKTGNGIIELGGKNVRYQFGSDAQTINLNSTVDLAIQCNYLTSLIGFENEPTVVAGKHSRNGNNGGWLRRCQLTNTQVSMVTDEDQYQDSERNHIAERYGFVALEVIDDTPQLGCFKDDFNRQDLGSDWAIKTLGSSVPPAINSQRMRITPASGNQATSSTFQRLFPAENNLVQVEFDYFAWSPSSGTGGDGVAIILSDAAITPQPGSFGGSLGYAQRDDGTPGFAGGWIGIGLDEYGNFSNPNEGKRGGPGFRQQAVAIRGSNNSGYMYLAGTRANISPTIDVRGTNSAKPNHRYRITVDSRQADKALVLVERDIKDGNGFQVLVPQFDARNINGQGGVPADFYLSITGSTGGANNNHEIDNFEVCALDSRPVGQQVHHFEFDYSSNPLTCNPESMTIRACRNAQCDLFTNPVTATLLPANMTNGGWVGGNIVTISNGIGTVSLRSNTTVPVTIGVSSSSPSTIAGSNTLCRKGSGDLDIASCTLSFAESGFVFDVPDELSNKPSTNILVKAVKKDGESLQCVPAFTGGKTVDFWSDYITPNNGFLPVKVTVAGIESPVGKSVDKAKELTLSFDDKGQAIIDVNYADAGEMQLNARYIGSGDEQGLVMNGSNKFVRRPVGLCIDSEVCSDCSVSGPVYKKAGEEFDMTVKAMAWESDSDGDICSGNALTPNFTLKGITLTHELVLPTIADGGEKGSLGLDEYEQKTGKQTIKQSVSEVGVFKFSVTPKPNSYFGYSTPGATSGNMGRFTPYYLTATPVEPSLQSACGSFTYMDQPFGFKAGLEPRLLVIGKDKQGNETKNYQIGDWWKYSNNWDKRIFSNTAGSSLPPLAEVNAGEVRYLPGNSNIARSAYLLNSSLSYNRSPTPIAPFDALLELQLSSDDVKDSDNICYQTNASTSCSGINFDDIGLNDEVQLRYGRMVLDNGYGPESESLRLPLRAEYVSSVAPTGEATWVTNNLDNCSIYNTQTSADVSEVSTTGLYMQPPTGFPELNGYTSSGLTIQNTQLRLGNGFIYFSIPNKTGEVPLKQHVEPWLKWFWDYDGVLPSNLYDPRASAYFGTYRGHDKVIFWREVH</sequence>
<evidence type="ECO:0000313" key="3">
    <source>
        <dbReference type="Proteomes" id="UP000761574"/>
    </source>
</evidence>
<comment type="caution">
    <text evidence="2">The sequence shown here is derived from an EMBL/GenBank/DDBJ whole genome shotgun (WGS) entry which is preliminary data.</text>
</comment>
<dbReference type="InterPro" id="IPR035665">
    <property type="entry name" value="VcfQ_lectin"/>
</dbReference>
<dbReference type="Pfam" id="PF20419">
    <property type="entry name" value="DUF6701"/>
    <property type="match status" value="1"/>
</dbReference>
<evidence type="ECO:0000259" key="1">
    <source>
        <dbReference type="Pfam" id="PF20419"/>
    </source>
</evidence>
<dbReference type="RefSeq" id="WP_119977156.1">
    <property type="nucleotide sequence ID" value="NZ_BPFB01000006.1"/>
</dbReference>
<evidence type="ECO:0000313" key="2">
    <source>
        <dbReference type="EMBL" id="GIU43660.1"/>
    </source>
</evidence>
<keyword evidence="3" id="KW-1185">Reference proteome</keyword>
<reference evidence="2 3" key="1">
    <citation type="submission" date="2021-05" db="EMBL/GenBank/DDBJ databases">
        <title>Molecular characterization for Shewanella algae harboring chromosomal blaOXA-55-like strains isolated from clinical and environment sample.</title>
        <authorList>
            <person name="Ohama Y."/>
            <person name="Aoki K."/>
            <person name="Harada S."/>
            <person name="Moriya K."/>
            <person name="Ishii Y."/>
            <person name="Tateda K."/>
        </authorList>
    </citation>
    <scope>NUCLEOTIDE SEQUENCE [LARGE SCALE GENOMIC DNA]</scope>
    <source>
        <strain evidence="2 3">LMG 23746</strain>
    </source>
</reference>